<dbReference type="Pfam" id="PF01694">
    <property type="entry name" value="Rhomboid"/>
    <property type="match status" value="1"/>
</dbReference>
<accession>A0A183EMB8</accession>
<dbReference type="SUPFAM" id="SSF144091">
    <property type="entry name" value="Rhomboid-like"/>
    <property type="match status" value="1"/>
</dbReference>
<evidence type="ECO:0000256" key="1">
    <source>
        <dbReference type="ARBA" id="ARBA00004141"/>
    </source>
</evidence>
<dbReference type="PANTHER" id="PTHR43066:SF1">
    <property type="entry name" value="RHOMBOID PROTEIN 2"/>
    <property type="match status" value="1"/>
</dbReference>
<keyword evidence="5" id="KW-0378">Hydrolase</keyword>
<dbReference type="WBParaSite" id="GPUH_0002213601-mRNA-1">
    <property type="protein sequence ID" value="GPUH_0002213601-mRNA-1"/>
    <property type="gene ID" value="GPUH_0002213601"/>
</dbReference>
<comment type="similarity">
    <text evidence="2">Belongs to the peptidase S54 family.</text>
</comment>
<reference evidence="10 11" key="2">
    <citation type="submission" date="2018-11" db="EMBL/GenBank/DDBJ databases">
        <authorList>
            <consortium name="Pathogen Informatics"/>
        </authorList>
    </citation>
    <scope>NUCLEOTIDE SEQUENCE [LARGE SCALE GENOMIC DNA]</scope>
</reference>
<evidence type="ECO:0000313" key="11">
    <source>
        <dbReference type="Proteomes" id="UP000271098"/>
    </source>
</evidence>
<evidence type="ECO:0000256" key="4">
    <source>
        <dbReference type="ARBA" id="ARBA00022692"/>
    </source>
</evidence>
<evidence type="ECO:0000313" key="12">
    <source>
        <dbReference type="WBParaSite" id="GPUH_0002213601-mRNA-1"/>
    </source>
</evidence>
<name>A0A183EMB8_9BILA</name>
<evidence type="ECO:0000259" key="9">
    <source>
        <dbReference type="Pfam" id="PF01694"/>
    </source>
</evidence>
<dbReference type="GO" id="GO:0016020">
    <property type="term" value="C:membrane"/>
    <property type="evidence" value="ECO:0007669"/>
    <property type="project" value="UniProtKB-SubCell"/>
</dbReference>
<dbReference type="OrthoDB" id="10257275at2759"/>
<evidence type="ECO:0000256" key="3">
    <source>
        <dbReference type="ARBA" id="ARBA00022670"/>
    </source>
</evidence>
<evidence type="ECO:0000256" key="5">
    <source>
        <dbReference type="ARBA" id="ARBA00022801"/>
    </source>
</evidence>
<evidence type="ECO:0000256" key="6">
    <source>
        <dbReference type="ARBA" id="ARBA00022989"/>
    </source>
</evidence>
<dbReference type="PANTHER" id="PTHR43066">
    <property type="entry name" value="RHOMBOID-RELATED PROTEIN"/>
    <property type="match status" value="1"/>
</dbReference>
<feature type="domain" description="Peptidase S54 rhomboid" evidence="9">
    <location>
        <begin position="57"/>
        <end position="135"/>
    </location>
</feature>
<sequence length="135" mass="15479">MFTFRRRPRQNYGLYLLAVQLFSARYIPPITLSAILLQIAIFLEAMCLLPSRVLYRSEWLRMLASVFMHADDMHLYFNMGRRLEPLLGSRHFLLMLIVFAALTSGTMVGLSYLIDEVLEFSGANFMNQCAVGFSG</sequence>
<keyword evidence="6 8" id="KW-1133">Transmembrane helix</keyword>
<dbReference type="InterPro" id="IPR035952">
    <property type="entry name" value="Rhomboid-like_sf"/>
</dbReference>
<dbReference type="GO" id="GO:0004252">
    <property type="term" value="F:serine-type endopeptidase activity"/>
    <property type="evidence" value="ECO:0007669"/>
    <property type="project" value="InterPro"/>
</dbReference>
<dbReference type="InterPro" id="IPR022764">
    <property type="entry name" value="Peptidase_S54_rhomboid_dom"/>
</dbReference>
<keyword evidence="3" id="KW-0645">Protease</keyword>
<dbReference type="Gene3D" id="1.20.1540.10">
    <property type="entry name" value="Rhomboid-like"/>
    <property type="match status" value="1"/>
</dbReference>
<keyword evidence="11" id="KW-1185">Reference proteome</keyword>
<keyword evidence="4 8" id="KW-0812">Transmembrane</keyword>
<feature type="transmembrane region" description="Helical" evidence="8">
    <location>
        <begin position="92"/>
        <end position="114"/>
    </location>
</feature>
<organism evidence="12">
    <name type="scientific">Gongylonema pulchrum</name>
    <dbReference type="NCBI Taxonomy" id="637853"/>
    <lineage>
        <taxon>Eukaryota</taxon>
        <taxon>Metazoa</taxon>
        <taxon>Ecdysozoa</taxon>
        <taxon>Nematoda</taxon>
        <taxon>Chromadorea</taxon>
        <taxon>Rhabditida</taxon>
        <taxon>Spirurina</taxon>
        <taxon>Spiruromorpha</taxon>
        <taxon>Spiruroidea</taxon>
        <taxon>Gongylonematidae</taxon>
        <taxon>Gongylonema</taxon>
    </lineage>
</organism>
<dbReference type="GO" id="GO:0006508">
    <property type="term" value="P:proteolysis"/>
    <property type="evidence" value="ECO:0007669"/>
    <property type="project" value="UniProtKB-KW"/>
</dbReference>
<protein>
    <submittedName>
        <fullName evidence="12">Rhomboid domain-containing protein</fullName>
    </submittedName>
</protein>
<evidence type="ECO:0000256" key="2">
    <source>
        <dbReference type="ARBA" id="ARBA00009045"/>
    </source>
</evidence>
<comment type="subcellular location">
    <subcellularLocation>
        <location evidence="1">Membrane</location>
        <topology evidence="1">Multi-pass membrane protein</topology>
    </subcellularLocation>
</comment>
<proteinExistence type="inferred from homology"/>
<gene>
    <name evidence="10" type="ORF">GPUH_LOCUS22109</name>
</gene>
<dbReference type="Proteomes" id="UP000271098">
    <property type="component" value="Unassembled WGS sequence"/>
</dbReference>
<reference evidence="12" key="1">
    <citation type="submission" date="2016-06" db="UniProtKB">
        <authorList>
            <consortium name="WormBaseParasite"/>
        </authorList>
    </citation>
    <scope>IDENTIFICATION</scope>
</reference>
<dbReference type="AlphaFoldDB" id="A0A183EMB8"/>
<evidence type="ECO:0000256" key="7">
    <source>
        <dbReference type="ARBA" id="ARBA00023136"/>
    </source>
</evidence>
<evidence type="ECO:0000256" key="8">
    <source>
        <dbReference type="SAM" id="Phobius"/>
    </source>
</evidence>
<evidence type="ECO:0000313" key="10">
    <source>
        <dbReference type="EMBL" id="VDN39485.1"/>
    </source>
</evidence>
<dbReference type="EMBL" id="UYRT01094264">
    <property type="protein sequence ID" value="VDN39485.1"/>
    <property type="molecule type" value="Genomic_DNA"/>
</dbReference>
<keyword evidence="7 8" id="KW-0472">Membrane</keyword>